<dbReference type="InterPro" id="IPR003594">
    <property type="entry name" value="HATPase_dom"/>
</dbReference>
<dbReference type="AlphaFoldDB" id="A0A9X1ZQY2"/>
<protein>
    <recommendedName>
        <fullName evidence="2">histidine kinase</fullName>
        <ecNumber evidence="2">2.7.13.3</ecNumber>
    </recommendedName>
</protein>
<organism evidence="10 11">
    <name type="scientific">Zunongwangia pacifica</name>
    <dbReference type="NCBI Taxonomy" id="2911062"/>
    <lineage>
        <taxon>Bacteria</taxon>
        <taxon>Pseudomonadati</taxon>
        <taxon>Bacteroidota</taxon>
        <taxon>Flavobacteriia</taxon>
        <taxon>Flavobacteriales</taxon>
        <taxon>Flavobacteriaceae</taxon>
        <taxon>Zunongwangia</taxon>
    </lineage>
</organism>
<dbReference type="Pfam" id="PF00512">
    <property type="entry name" value="HisKA"/>
    <property type="match status" value="1"/>
</dbReference>
<keyword evidence="5 10" id="KW-0418">Kinase</keyword>
<dbReference type="SUPFAM" id="SSF55874">
    <property type="entry name" value="ATPase domain of HSP90 chaperone/DNA topoisomerase II/histidine kinase"/>
    <property type="match status" value="1"/>
</dbReference>
<dbReference type="Proteomes" id="UP001139521">
    <property type="component" value="Unassembled WGS sequence"/>
</dbReference>
<evidence type="ECO:0000256" key="7">
    <source>
        <dbReference type="SAM" id="Coils"/>
    </source>
</evidence>
<dbReference type="Pfam" id="PF13426">
    <property type="entry name" value="PAS_9"/>
    <property type="match status" value="1"/>
</dbReference>
<dbReference type="InterPro" id="IPR036097">
    <property type="entry name" value="HisK_dim/P_sf"/>
</dbReference>
<dbReference type="CDD" id="cd00130">
    <property type="entry name" value="PAS"/>
    <property type="match status" value="1"/>
</dbReference>
<dbReference type="EC" id="2.7.13.3" evidence="2"/>
<dbReference type="Gene3D" id="1.10.287.130">
    <property type="match status" value="1"/>
</dbReference>
<comment type="catalytic activity">
    <reaction evidence="1">
        <text>ATP + protein L-histidine = ADP + protein N-phospho-L-histidine.</text>
        <dbReference type="EC" id="2.7.13.3"/>
    </reaction>
</comment>
<feature type="coiled-coil region" evidence="7">
    <location>
        <begin position="137"/>
        <end position="188"/>
    </location>
</feature>
<dbReference type="PROSITE" id="PS50109">
    <property type="entry name" value="HIS_KIN"/>
    <property type="match status" value="1"/>
</dbReference>
<proteinExistence type="predicted"/>
<dbReference type="Pfam" id="PF02518">
    <property type="entry name" value="HATPase_c"/>
    <property type="match status" value="1"/>
</dbReference>
<dbReference type="SMART" id="SM00091">
    <property type="entry name" value="PAS"/>
    <property type="match status" value="1"/>
</dbReference>
<evidence type="ECO:0000259" key="8">
    <source>
        <dbReference type="PROSITE" id="PS50109"/>
    </source>
</evidence>
<dbReference type="InterPro" id="IPR000014">
    <property type="entry name" value="PAS"/>
</dbReference>
<dbReference type="InterPro" id="IPR035965">
    <property type="entry name" value="PAS-like_dom_sf"/>
</dbReference>
<dbReference type="PANTHER" id="PTHR43711:SF31">
    <property type="entry name" value="HISTIDINE KINASE"/>
    <property type="match status" value="1"/>
</dbReference>
<dbReference type="InterPro" id="IPR036890">
    <property type="entry name" value="HATPase_C_sf"/>
</dbReference>
<dbReference type="CDD" id="cd00075">
    <property type="entry name" value="HATPase"/>
    <property type="match status" value="1"/>
</dbReference>
<dbReference type="SUPFAM" id="SSF47384">
    <property type="entry name" value="Homodimeric domain of signal transducing histidine kinase"/>
    <property type="match status" value="1"/>
</dbReference>
<evidence type="ECO:0000256" key="2">
    <source>
        <dbReference type="ARBA" id="ARBA00012438"/>
    </source>
</evidence>
<evidence type="ECO:0000256" key="3">
    <source>
        <dbReference type="ARBA" id="ARBA00022553"/>
    </source>
</evidence>
<evidence type="ECO:0000256" key="4">
    <source>
        <dbReference type="ARBA" id="ARBA00022679"/>
    </source>
</evidence>
<dbReference type="Gene3D" id="3.30.565.10">
    <property type="entry name" value="Histidine kinase-like ATPase, C-terminal domain"/>
    <property type="match status" value="1"/>
</dbReference>
<feature type="domain" description="Histidine kinase" evidence="8">
    <location>
        <begin position="192"/>
        <end position="407"/>
    </location>
</feature>
<keyword evidence="4" id="KW-0808">Transferase</keyword>
<dbReference type="InterPro" id="IPR003661">
    <property type="entry name" value="HisK_dim/P_dom"/>
</dbReference>
<dbReference type="SMART" id="SM00388">
    <property type="entry name" value="HisKA"/>
    <property type="match status" value="1"/>
</dbReference>
<dbReference type="EMBL" id="JAKHSK010000011">
    <property type="protein sequence ID" value="MCL6218481.1"/>
    <property type="molecule type" value="Genomic_DNA"/>
</dbReference>
<comment type="caution">
    <text evidence="10">The sequence shown here is derived from an EMBL/GenBank/DDBJ whole genome shotgun (WGS) entry which is preliminary data.</text>
</comment>
<dbReference type="PRINTS" id="PR00344">
    <property type="entry name" value="BCTRLSENSOR"/>
</dbReference>
<dbReference type="SMART" id="SM00387">
    <property type="entry name" value="HATPase_c"/>
    <property type="match status" value="1"/>
</dbReference>
<evidence type="ECO:0000313" key="11">
    <source>
        <dbReference type="Proteomes" id="UP001139521"/>
    </source>
</evidence>
<dbReference type="GO" id="GO:0000155">
    <property type="term" value="F:phosphorelay sensor kinase activity"/>
    <property type="evidence" value="ECO:0007669"/>
    <property type="project" value="InterPro"/>
</dbReference>
<dbReference type="InterPro" id="IPR005467">
    <property type="entry name" value="His_kinase_dom"/>
</dbReference>
<feature type="domain" description="PAS" evidence="9">
    <location>
        <begin position="8"/>
        <end position="78"/>
    </location>
</feature>
<evidence type="ECO:0000256" key="1">
    <source>
        <dbReference type="ARBA" id="ARBA00000085"/>
    </source>
</evidence>
<sequence>MENFESINKNTFGVLFNAVSEGIIVVDTNQIIVATNESANVIFGYSENELKGKHLDILIPKKKHEIHHVHMEKFLQNMSHRLMGQGRDLFGTRKDGSNFPVEVGLNPFKLEDDHYVMAMVIDITLRKKHEHEILMLNTQLESRIQQRTSELQKAVEDLEDEVIKRKTAENKIKESLRKERELNELKTKFLSMVSHEFKTPLTGILTSTTLIGKYTDTEQQKKREKHLKTIAGKVKYLNNILDDFLSVERLETGKVNYKYSHFPLTKTLNEVIYDANMLLKEGQEILYPKQIDDIVLYFDDKILELILTNLVNNAIKYSPEHSVIEVESYEKEDMVHILVKDQGIGIPENEQKHIFNRYFRAENALTNQGTGIGLNIIKSHLENVGGCITFKSKQDVGSTFHVQIPKK</sequence>
<keyword evidence="7" id="KW-0175">Coiled coil</keyword>
<name>A0A9X1ZQY2_9FLAO</name>
<dbReference type="PROSITE" id="PS50112">
    <property type="entry name" value="PAS"/>
    <property type="match status" value="1"/>
</dbReference>
<accession>A0A9X1ZQY2</accession>
<dbReference type="CDD" id="cd00082">
    <property type="entry name" value="HisKA"/>
    <property type="match status" value="1"/>
</dbReference>
<dbReference type="InterPro" id="IPR050736">
    <property type="entry name" value="Sensor_HK_Regulatory"/>
</dbReference>
<keyword evidence="3" id="KW-0597">Phosphoprotein</keyword>
<keyword evidence="6" id="KW-0902">Two-component regulatory system</keyword>
<dbReference type="FunFam" id="3.30.565.10:FF:000006">
    <property type="entry name" value="Sensor histidine kinase WalK"/>
    <property type="match status" value="1"/>
</dbReference>
<evidence type="ECO:0000256" key="5">
    <source>
        <dbReference type="ARBA" id="ARBA00022777"/>
    </source>
</evidence>
<evidence type="ECO:0000313" key="10">
    <source>
        <dbReference type="EMBL" id="MCL6218481.1"/>
    </source>
</evidence>
<dbReference type="InterPro" id="IPR004358">
    <property type="entry name" value="Sig_transdc_His_kin-like_C"/>
</dbReference>
<dbReference type="NCBIfam" id="TIGR00229">
    <property type="entry name" value="sensory_box"/>
    <property type="match status" value="1"/>
</dbReference>
<dbReference type="PANTHER" id="PTHR43711">
    <property type="entry name" value="TWO-COMPONENT HISTIDINE KINASE"/>
    <property type="match status" value="1"/>
</dbReference>
<evidence type="ECO:0000256" key="6">
    <source>
        <dbReference type="ARBA" id="ARBA00023012"/>
    </source>
</evidence>
<reference evidence="10" key="1">
    <citation type="submission" date="2022-01" db="EMBL/GenBank/DDBJ databases">
        <title>Genome sequencing of Zunongwangia sp. M21534 genome.</title>
        <authorList>
            <person name="Chen Y."/>
            <person name="Dong C."/>
            <person name="Shao Z."/>
        </authorList>
    </citation>
    <scope>NUCLEOTIDE SEQUENCE</scope>
    <source>
        <strain evidence="10">MCCC M21534</strain>
    </source>
</reference>
<keyword evidence="11" id="KW-1185">Reference proteome</keyword>
<gene>
    <name evidence="10" type="ORF">L1967_09250</name>
</gene>
<evidence type="ECO:0000259" key="9">
    <source>
        <dbReference type="PROSITE" id="PS50112"/>
    </source>
</evidence>
<dbReference type="SUPFAM" id="SSF55785">
    <property type="entry name" value="PYP-like sensor domain (PAS domain)"/>
    <property type="match status" value="1"/>
</dbReference>
<dbReference type="Gene3D" id="3.30.450.20">
    <property type="entry name" value="PAS domain"/>
    <property type="match status" value="1"/>
</dbReference>
<dbReference type="RefSeq" id="WP_249601378.1">
    <property type="nucleotide sequence ID" value="NZ_JAKHSK010000011.1"/>
</dbReference>